<evidence type="ECO:0000313" key="2">
    <source>
        <dbReference type="Proteomes" id="UP001287286"/>
    </source>
</evidence>
<accession>A0ABR0BDA5</accession>
<organism evidence="1 2">
    <name type="scientific">Purpureocillium lilacinum</name>
    <name type="common">Paecilomyces lilacinus</name>
    <dbReference type="NCBI Taxonomy" id="33203"/>
    <lineage>
        <taxon>Eukaryota</taxon>
        <taxon>Fungi</taxon>
        <taxon>Dikarya</taxon>
        <taxon>Ascomycota</taxon>
        <taxon>Pezizomycotina</taxon>
        <taxon>Sordariomycetes</taxon>
        <taxon>Hypocreomycetidae</taxon>
        <taxon>Hypocreales</taxon>
        <taxon>Ophiocordycipitaceae</taxon>
        <taxon>Purpureocillium</taxon>
    </lineage>
</organism>
<reference evidence="1 2" key="1">
    <citation type="journal article" date="2024" name="Microbiol. Resour. Announc.">
        <title>Genome annotations for the ascomycete fungi Trichoderma harzianum, Trichoderma aggressivum, and Purpureocillium lilacinum.</title>
        <authorList>
            <person name="Beijen E.P.W."/>
            <person name="Ohm R.A."/>
        </authorList>
    </citation>
    <scope>NUCLEOTIDE SEQUENCE [LARGE SCALE GENOMIC DNA]</scope>
    <source>
        <strain evidence="1 2">CBS 150709</strain>
    </source>
</reference>
<proteinExistence type="predicted"/>
<keyword evidence="2" id="KW-1185">Reference proteome</keyword>
<comment type="caution">
    <text evidence="1">The sequence shown here is derived from an EMBL/GenBank/DDBJ whole genome shotgun (WGS) entry which is preliminary data.</text>
</comment>
<evidence type="ECO:0000313" key="1">
    <source>
        <dbReference type="EMBL" id="KAK4068818.1"/>
    </source>
</evidence>
<sequence>MPAKRVRKPLDQDKAFSIAKAAARKLSARGCLSETDRKQVRQANEILLQIRQPYKRRTYQLFLSEVLHKCGSSLFLICAVALGQANIADMRNGERHSLLQELEAQKDLEIFDDEVIRSLASQHVISLQEYKARGIRRTAGATSVTTCHYVPGDGPDSRETATSPEVPEPDFVTTQSRIRTDRYLSPGQKEVVQYASVDGAAAVFNKRVRDAIRTVPVLRDGATTWQASVTMLFPIWAGLVDCLMSLDIHDWGIGYFTMALFNARVEWVGEMRHIVLEDGTILIIPGAEATLKGVKDEAILKVFGPEIFRAIEESPVRRKEIMEGKFATECVSMILTKNGAIISLSLGLDKGLEIQKKLSA</sequence>
<dbReference type="Proteomes" id="UP001287286">
    <property type="component" value="Unassembled WGS sequence"/>
</dbReference>
<dbReference type="EMBL" id="JAWRVI010000287">
    <property type="protein sequence ID" value="KAK4068818.1"/>
    <property type="molecule type" value="Genomic_DNA"/>
</dbReference>
<gene>
    <name evidence="1" type="ORF">Purlil1_13718</name>
</gene>
<name>A0ABR0BDA5_PURLI</name>
<protein>
    <submittedName>
        <fullName evidence="1">Uncharacterized protein</fullName>
    </submittedName>
</protein>